<evidence type="ECO:0000256" key="1">
    <source>
        <dbReference type="SAM" id="MobiDB-lite"/>
    </source>
</evidence>
<accession>M1DEI2</accession>
<protein>
    <recommendedName>
        <fullName evidence="4">Integrase core domain containing protein</fullName>
    </recommendedName>
</protein>
<dbReference type="Gramene" id="PGSC0003DMT400087766">
    <property type="protein sequence ID" value="PGSC0003DMT400087766"/>
    <property type="gene ID" value="PGSC0003DMG400037337"/>
</dbReference>
<reference evidence="2" key="2">
    <citation type="submission" date="2015-06" db="UniProtKB">
        <authorList>
            <consortium name="EnsemblPlants"/>
        </authorList>
    </citation>
    <scope>IDENTIFICATION</scope>
    <source>
        <strain evidence="2">DM1-3 516 R44</strain>
    </source>
</reference>
<evidence type="ECO:0008006" key="4">
    <source>
        <dbReference type="Google" id="ProtNLM"/>
    </source>
</evidence>
<name>M1DEI2_SOLTU</name>
<dbReference type="HOGENOM" id="CLU_1941788_0_0_1"/>
<evidence type="ECO:0000313" key="3">
    <source>
        <dbReference type="Proteomes" id="UP000011115"/>
    </source>
</evidence>
<dbReference type="PaxDb" id="4113-PGSC0003DMT400087766"/>
<proteinExistence type="predicted"/>
<evidence type="ECO:0000313" key="2">
    <source>
        <dbReference type="EnsemblPlants" id="PGSC0003DMT400087766"/>
    </source>
</evidence>
<dbReference type="Proteomes" id="UP000011115">
    <property type="component" value="Unassembled WGS sequence"/>
</dbReference>
<reference evidence="3" key="1">
    <citation type="journal article" date="2011" name="Nature">
        <title>Genome sequence and analysis of the tuber crop potato.</title>
        <authorList>
            <consortium name="The Potato Genome Sequencing Consortium"/>
        </authorList>
    </citation>
    <scope>NUCLEOTIDE SEQUENCE [LARGE SCALE GENOMIC DNA]</scope>
    <source>
        <strain evidence="3">cv. DM1-3 516 R44</strain>
    </source>
</reference>
<dbReference type="InParanoid" id="M1DEI2"/>
<dbReference type="EnsemblPlants" id="PGSC0003DMT400087766">
    <property type="protein sequence ID" value="PGSC0003DMT400087766"/>
    <property type="gene ID" value="PGSC0003DMG400037337"/>
</dbReference>
<sequence length="130" mass="14095">MRKGKVVVSKASSHQTITPLPLLIPSMRPRLQAVGQSTDHRSGLWLVANENFTKYGTTEVDYGSAFGSATASSAHDGAASSNEATSLGEVPVPLSYDPNPMVGEPNIWCVEGQWQIYRDAKMKNDKEKMA</sequence>
<dbReference type="AlphaFoldDB" id="M1DEI2"/>
<organism evidence="2 3">
    <name type="scientific">Solanum tuberosum</name>
    <name type="common">Potato</name>
    <dbReference type="NCBI Taxonomy" id="4113"/>
    <lineage>
        <taxon>Eukaryota</taxon>
        <taxon>Viridiplantae</taxon>
        <taxon>Streptophyta</taxon>
        <taxon>Embryophyta</taxon>
        <taxon>Tracheophyta</taxon>
        <taxon>Spermatophyta</taxon>
        <taxon>Magnoliopsida</taxon>
        <taxon>eudicotyledons</taxon>
        <taxon>Gunneridae</taxon>
        <taxon>Pentapetalae</taxon>
        <taxon>asterids</taxon>
        <taxon>lamiids</taxon>
        <taxon>Solanales</taxon>
        <taxon>Solanaceae</taxon>
        <taxon>Solanoideae</taxon>
        <taxon>Solaneae</taxon>
        <taxon>Solanum</taxon>
    </lineage>
</organism>
<feature type="region of interest" description="Disordered" evidence="1">
    <location>
        <begin position="69"/>
        <end position="91"/>
    </location>
</feature>
<keyword evidence="3" id="KW-1185">Reference proteome</keyword>